<dbReference type="Gene3D" id="1.10.1200.270">
    <property type="entry name" value="Methyltransferase, alpha-helical capping domain"/>
    <property type="match status" value="1"/>
</dbReference>
<accession>A0A2R6W935</accession>
<sequence>MTIENTRAGQKAVEKVFAMQQGSGEDSYARNSQPQQFLMENIIAPELLAALDNMTLTHSGKPIVVADLGCSSGLNTINNMNLILNRLKERFVTSAEVASDSTSTVLPDFQVFFNDLPSNDFNYLFQLLNEHRHSLDYFAAGVPGSFYGRLFPRSSVNVFFSSLCLHWMSKIPDDVLDKNSPAFNKGDMWMIRGRSEVGAAFKKQADLDLKLFLSARAEEMVPGGLLFMFFNGRGDSDPARQWPISSYSYEVWKCMNESWDSMVSQGHMTEEHRDAYNVPLYFRSLQEVREAISSCGSAFRIEKVMRRDTGGAKVSDLFPNIPPSELRKKTTLFMKSMHSPLVEAHIGKELATIYWQNFELRMLENKIDELILTMEKDPHYKQNSDINMVILIRS</sequence>
<dbReference type="OrthoDB" id="1523883at2759"/>
<keyword evidence="2" id="KW-0460">Magnesium</keyword>
<dbReference type="Gramene" id="Mp4g06660.1">
    <property type="protein sequence ID" value="Mp4g06660.1.cds"/>
    <property type="gene ID" value="Mp4g06660"/>
</dbReference>
<dbReference type="OMA" id="NVVHSSF"/>
<dbReference type="SUPFAM" id="SSF53335">
    <property type="entry name" value="S-adenosyl-L-methionine-dependent methyltransferases"/>
    <property type="match status" value="1"/>
</dbReference>
<evidence type="ECO:0000313" key="3">
    <source>
        <dbReference type="EMBL" id="PTQ30360.1"/>
    </source>
</evidence>
<keyword evidence="1" id="KW-0479">Metal-binding</keyword>
<dbReference type="Gene3D" id="3.40.50.150">
    <property type="entry name" value="Vaccinia Virus protein VP39"/>
    <property type="match status" value="1"/>
</dbReference>
<name>A0A2R6W935_MARPO</name>
<protein>
    <submittedName>
        <fullName evidence="3">Uncharacterized protein</fullName>
    </submittedName>
</protein>
<dbReference type="Pfam" id="PF03492">
    <property type="entry name" value="Methyltransf_7"/>
    <property type="match status" value="1"/>
</dbReference>
<evidence type="ECO:0000313" key="4">
    <source>
        <dbReference type="Proteomes" id="UP000244005"/>
    </source>
</evidence>
<dbReference type="GO" id="GO:0008757">
    <property type="term" value="F:S-adenosylmethionine-dependent methyltransferase activity"/>
    <property type="evidence" value="ECO:0000318"/>
    <property type="project" value="GO_Central"/>
</dbReference>
<dbReference type="AlphaFoldDB" id="A0A2R6W935"/>
<dbReference type="Proteomes" id="UP000244005">
    <property type="component" value="Unassembled WGS sequence"/>
</dbReference>
<gene>
    <name evidence="3" type="ORF">MARPO_0125s0011</name>
</gene>
<keyword evidence="4" id="KW-1185">Reference proteome</keyword>
<organism evidence="3 4">
    <name type="scientific">Marchantia polymorpha</name>
    <name type="common">Common liverwort</name>
    <name type="synonym">Marchantia aquatica</name>
    <dbReference type="NCBI Taxonomy" id="3197"/>
    <lineage>
        <taxon>Eukaryota</taxon>
        <taxon>Viridiplantae</taxon>
        <taxon>Streptophyta</taxon>
        <taxon>Embryophyta</taxon>
        <taxon>Marchantiophyta</taxon>
        <taxon>Marchantiopsida</taxon>
        <taxon>Marchantiidae</taxon>
        <taxon>Marchantiales</taxon>
        <taxon>Marchantiaceae</taxon>
        <taxon>Marchantia</taxon>
    </lineage>
</organism>
<dbReference type="InterPro" id="IPR029063">
    <property type="entry name" value="SAM-dependent_MTases_sf"/>
</dbReference>
<dbReference type="GO" id="GO:0046872">
    <property type="term" value="F:metal ion binding"/>
    <property type="evidence" value="ECO:0007669"/>
    <property type="project" value="UniProtKB-KW"/>
</dbReference>
<dbReference type="EMBL" id="KZ772797">
    <property type="protein sequence ID" value="PTQ30360.1"/>
    <property type="molecule type" value="Genomic_DNA"/>
</dbReference>
<evidence type="ECO:0000256" key="1">
    <source>
        <dbReference type="ARBA" id="ARBA00022723"/>
    </source>
</evidence>
<reference evidence="4" key="1">
    <citation type="journal article" date="2017" name="Cell">
        <title>Insights into land plant evolution garnered from the Marchantia polymorpha genome.</title>
        <authorList>
            <person name="Bowman J.L."/>
            <person name="Kohchi T."/>
            <person name="Yamato K.T."/>
            <person name="Jenkins J."/>
            <person name="Shu S."/>
            <person name="Ishizaki K."/>
            <person name="Yamaoka S."/>
            <person name="Nishihama R."/>
            <person name="Nakamura Y."/>
            <person name="Berger F."/>
            <person name="Adam C."/>
            <person name="Aki S.S."/>
            <person name="Althoff F."/>
            <person name="Araki T."/>
            <person name="Arteaga-Vazquez M.A."/>
            <person name="Balasubrmanian S."/>
            <person name="Barry K."/>
            <person name="Bauer D."/>
            <person name="Boehm C.R."/>
            <person name="Briginshaw L."/>
            <person name="Caballero-Perez J."/>
            <person name="Catarino B."/>
            <person name="Chen F."/>
            <person name="Chiyoda S."/>
            <person name="Chovatia M."/>
            <person name="Davies K.M."/>
            <person name="Delmans M."/>
            <person name="Demura T."/>
            <person name="Dierschke T."/>
            <person name="Dolan L."/>
            <person name="Dorantes-Acosta A.E."/>
            <person name="Eklund D.M."/>
            <person name="Florent S.N."/>
            <person name="Flores-Sandoval E."/>
            <person name="Fujiyama A."/>
            <person name="Fukuzawa H."/>
            <person name="Galik B."/>
            <person name="Grimanelli D."/>
            <person name="Grimwood J."/>
            <person name="Grossniklaus U."/>
            <person name="Hamada T."/>
            <person name="Haseloff J."/>
            <person name="Hetherington A.J."/>
            <person name="Higo A."/>
            <person name="Hirakawa Y."/>
            <person name="Hundley H.N."/>
            <person name="Ikeda Y."/>
            <person name="Inoue K."/>
            <person name="Inoue S.I."/>
            <person name="Ishida S."/>
            <person name="Jia Q."/>
            <person name="Kakita M."/>
            <person name="Kanazawa T."/>
            <person name="Kawai Y."/>
            <person name="Kawashima T."/>
            <person name="Kennedy M."/>
            <person name="Kinose K."/>
            <person name="Kinoshita T."/>
            <person name="Kohara Y."/>
            <person name="Koide E."/>
            <person name="Komatsu K."/>
            <person name="Kopischke S."/>
            <person name="Kubo M."/>
            <person name="Kyozuka J."/>
            <person name="Lagercrantz U."/>
            <person name="Lin S.S."/>
            <person name="Lindquist E."/>
            <person name="Lipzen A.M."/>
            <person name="Lu C.W."/>
            <person name="De Luna E."/>
            <person name="Martienssen R.A."/>
            <person name="Minamino N."/>
            <person name="Mizutani M."/>
            <person name="Mizutani M."/>
            <person name="Mochizuki N."/>
            <person name="Monte I."/>
            <person name="Mosher R."/>
            <person name="Nagasaki H."/>
            <person name="Nakagami H."/>
            <person name="Naramoto S."/>
            <person name="Nishitani K."/>
            <person name="Ohtani M."/>
            <person name="Okamoto T."/>
            <person name="Okumura M."/>
            <person name="Phillips J."/>
            <person name="Pollak B."/>
            <person name="Reinders A."/>
            <person name="Rovekamp M."/>
            <person name="Sano R."/>
            <person name="Sawa S."/>
            <person name="Schmid M.W."/>
            <person name="Shirakawa M."/>
            <person name="Solano R."/>
            <person name="Spunde A."/>
            <person name="Suetsugu N."/>
            <person name="Sugano S."/>
            <person name="Sugiyama A."/>
            <person name="Sun R."/>
            <person name="Suzuki Y."/>
            <person name="Takenaka M."/>
            <person name="Takezawa D."/>
            <person name="Tomogane H."/>
            <person name="Tsuzuki M."/>
            <person name="Ueda T."/>
            <person name="Umeda M."/>
            <person name="Ward J.M."/>
            <person name="Watanabe Y."/>
            <person name="Yazaki K."/>
            <person name="Yokoyama R."/>
            <person name="Yoshitake Y."/>
            <person name="Yotsui I."/>
            <person name="Zachgo S."/>
            <person name="Schmutz J."/>
        </authorList>
    </citation>
    <scope>NUCLEOTIDE SEQUENCE [LARGE SCALE GENOMIC DNA]</scope>
    <source>
        <strain evidence="4">Tak-1</strain>
    </source>
</reference>
<evidence type="ECO:0000256" key="2">
    <source>
        <dbReference type="ARBA" id="ARBA00022842"/>
    </source>
</evidence>
<dbReference type="InterPro" id="IPR042086">
    <property type="entry name" value="MeTrfase_capping"/>
</dbReference>
<dbReference type="GO" id="GO:0032259">
    <property type="term" value="P:methylation"/>
    <property type="evidence" value="ECO:0000318"/>
    <property type="project" value="GO_Central"/>
</dbReference>
<proteinExistence type="predicted"/>
<dbReference type="PANTHER" id="PTHR31009">
    <property type="entry name" value="S-ADENOSYL-L-METHIONINE:CARBOXYL METHYLTRANSFERASE FAMILY PROTEIN"/>
    <property type="match status" value="1"/>
</dbReference>
<dbReference type="InterPro" id="IPR005299">
    <property type="entry name" value="MeTrfase_7"/>
</dbReference>